<evidence type="ECO:0000313" key="2">
    <source>
        <dbReference type="Proteomes" id="UP001202961"/>
    </source>
</evidence>
<sequence>MPASPTRNVARRLRGLPTVIGTMAICVTAVSFVGCGKETAGTSDSAVTAGAISSDLVLKQKPESVLSLTDAAEKLVGPEDAPNEPNASQEVVLIGRIDAGDFPAFQEGQATFMLSELPADGHGVDDPDHEDNCPFCKRRAEKAPKAIVNLVGQDGMTLTTDARKLIGVAEGDRVIVVGTGSYDESVNAITLNSSGVYTGPW</sequence>
<name>A0ABT0UD80_9BACT</name>
<gene>
    <name evidence="1" type="ORF">NB063_26820</name>
</gene>
<dbReference type="Proteomes" id="UP001202961">
    <property type="component" value="Unassembled WGS sequence"/>
</dbReference>
<comment type="caution">
    <text evidence="1">The sequence shown here is derived from an EMBL/GenBank/DDBJ whole genome shotgun (WGS) entry which is preliminary data.</text>
</comment>
<reference evidence="1 2" key="1">
    <citation type="journal article" date="2022" name="Syst. Appl. Microbiol.">
        <title>Rhodopirellula aestuarii sp. nov., a novel member of the genus Rhodopirellula isolated from brackish sediments collected in the Tagus River estuary, Portugal.</title>
        <authorList>
            <person name="Vitorino I.R."/>
            <person name="Klimek D."/>
            <person name="Calusinska M."/>
            <person name="Lobo-da-Cunha A."/>
            <person name="Vasconcelos V."/>
            <person name="Lage O.M."/>
        </authorList>
    </citation>
    <scope>NUCLEOTIDE SEQUENCE [LARGE SCALE GENOMIC DNA]</scope>
    <source>
        <strain evidence="1 2">ICT_H3.1</strain>
    </source>
</reference>
<accession>A0ABT0UD80</accession>
<dbReference type="PROSITE" id="PS51257">
    <property type="entry name" value="PROKAR_LIPOPROTEIN"/>
    <property type="match status" value="1"/>
</dbReference>
<keyword evidence="2" id="KW-1185">Reference proteome</keyword>
<protein>
    <submittedName>
        <fullName evidence="1">Uncharacterized protein</fullName>
    </submittedName>
</protein>
<dbReference type="EMBL" id="JAMQBK010000082">
    <property type="protein sequence ID" value="MCM2374246.1"/>
    <property type="molecule type" value="Genomic_DNA"/>
</dbReference>
<evidence type="ECO:0000313" key="1">
    <source>
        <dbReference type="EMBL" id="MCM2374246.1"/>
    </source>
</evidence>
<organism evidence="1 2">
    <name type="scientific">Aporhodopirellula aestuarii</name>
    <dbReference type="NCBI Taxonomy" id="2950107"/>
    <lineage>
        <taxon>Bacteria</taxon>
        <taxon>Pseudomonadati</taxon>
        <taxon>Planctomycetota</taxon>
        <taxon>Planctomycetia</taxon>
        <taxon>Pirellulales</taxon>
        <taxon>Pirellulaceae</taxon>
        <taxon>Aporhodopirellula</taxon>
    </lineage>
</organism>
<proteinExistence type="predicted"/>
<dbReference type="RefSeq" id="WP_250932135.1">
    <property type="nucleotide sequence ID" value="NZ_JAMQBK010000082.1"/>
</dbReference>